<evidence type="ECO:0000313" key="5">
    <source>
        <dbReference type="EMBL" id="SSX05582.1"/>
    </source>
</evidence>
<feature type="region of interest" description="Disordered" evidence="3">
    <location>
        <begin position="400"/>
        <end position="424"/>
    </location>
</feature>
<dbReference type="Gene3D" id="1.25.40.180">
    <property type="match status" value="1"/>
</dbReference>
<sequence length="528" mass="59792">MEQKEIFQAVLIADNFTDDFSPYETVSLIPLVNVPLLDYALESLNRSGVEEVFLFVSSCIEQVKALVSEGKKQHKTWSINMNVEIVSSEGCRCFGDALRDLDAKGLIRGHFVLMGAGTVTNAKLEPIFEEHKNLCKTDKGAAMTVIYKRIPGNQPTGDEIMIATDSNTNRLLFHQKLKPHQKERRFNFPLEILQENSEIIVHHDLIDPQIAICAPSVLPLFADNFDFETRDDFIRGLLINEEILASTIYVKELPKQQYARKVTNWQSYHMVSDDVMNRWIGSNCQINHAFLFDGVEIQNNVTLEYCVIGKNSKIGKGSKIDQGTIVGDNCVIPPNTILSKTIARSTKPDEYDADDYEKLGEKLFVLKSEESVQVDSDDEEDPKIISTSVRMTQLESQFTESLYSSSSDDDDDEAPSPIQEDSNKPAKLFSGFEQLMKYFGPVVRNYIKGEAAMNDCLKAFEETFAQVPALKTRGHQLLHYFYDNEILSEDAITSWYENLDDESEAKTDSIAKFIKWLEDASEEEDSDD</sequence>
<dbReference type="InterPro" id="IPR016024">
    <property type="entry name" value="ARM-type_fold"/>
</dbReference>
<dbReference type="InterPro" id="IPR011004">
    <property type="entry name" value="Trimer_LpxA-like_sf"/>
</dbReference>
<name>A0A336KNH5_CULSO</name>
<evidence type="ECO:0000256" key="1">
    <source>
        <dbReference type="ARBA" id="ARBA00044144"/>
    </source>
</evidence>
<dbReference type="EMBL" id="UFQS01000633">
    <property type="protein sequence ID" value="SSX05582.1"/>
    <property type="molecule type" value="Genomic_DNA"/>
</dbReference>
<evidence type="ECO:0000256" key="2">
    <source>
        <dbReference type="ARBA" id="ARBA00044345"/>
    </source>
</evidence>
<evidence type="ECO:0000256" key="3">
    <source>
        <dbReference type="SAM" id="MobiDB-lite"/>
    </source>
</evidence>
<proteinExistence type="predicted"/>
<dbReference type="PANTHER" id="PTHR45887:SF1">
    <property type="entry name" value="TRANSLATION INITIATION FACTOR EIF-2B SUBUNIT EPSILON"/>
    <property type="match status" value="1"/>
</dbReference>
<evidence type="ECO:0000259" key="4">
    <source>
        <dbReference type="PROSITE" id="PS51363"/>
    </source>
</evidence>
<dbReference type="InterPro" id="IPR029044">
    <property type="entry name" value="Nucleotide-diphossugar_trans"/>
</dbReference>
<dbReference type="PANTHER" id="PTHR45887">
    <property type="entry name" value="TRANSLATION INITIATION FACTOR EIF-2B SUBUNIT EPSILON"/>
    <property type="match status" value="1"/>
</dbReference>
<dbReference type="GO" id="GO:0031369">
    <property type="term" value="F:translation initiation factor binding"/>
    <property type="evidence" value="ECO:0007669"/>
    <property type="project" value="InterPro"/>
</dbReference>
<dbReference type="OMA" id="CHIDICA"/>
<dbReference type="AlphaFoldDB" id="A0A336KNH5"/>
<dbReference type="InterPro" id="IPR056729">
    <property type="entry name" value="GMPPB_C"/>
</dbReference>
<dbReference type="SMART" id="SM00515">
    <property type="entry name" value="eIF5C"/>
    <property type="match status" value="1"/>
</dbReference>
<dbReference type="GO" id="GO:0005085">
    <property type="term" value="F:guanyl-nucleotide exchange factor activity"/>
    <property type="evidence" value="ECO:0007669"/>
    <property type="project" value="InterPro"/>
</dbReference>
<protein>
    <recommendedName>
        <fullName evidence="1">Translation initiation factor eIF2B subunit epsilon</fullName>
    </recommendedName>
    <alternativeName>
        <fullName evidence="2">eIF2B GDP-GTP exchange factor subunit epsilon</fullName>
    </alternativeName>
</protein>
<dbReference type="GO" id="GO:0005829">
    <property type="term" value="C:cytosol"/>
    <property type="evidence" value="ECO:0007669"/>
    <property type="project" value="UniProtKB-SubCell"/>
</dbReference>
<reference evidence="5" key="1">
    <citation type="submission" date="2018-04" db="EMBL/GenBank/DDBJ databases">
        <authorList>
            <person name="Go L.Y."/>
            <person name="Mitchell J.A."/>
        </authorList>
    </citation>
    <scope>NUCLEOTIDE SEQUENCE</scope>
    <source>
        <tissue evidence="5">Whole organism</tissue>
    </source>
</reference>
<dbReference type="CDD" id="cd11558">
    <property type="entry name" value="W2_eIF2B_epsilon"/>
    <property type="match status" value="1"/>
</dbReference>
<dbReference type="CDD" id="cd04197">
    <property type="entry name" value="eIF-2B_epsilon_N"/>
    <property type="match status" value="1"/>
</dbReference>
<dbReference type="InterPro" id="IPR003307">
    <property type="entry name" value="W2_domain"/>
</dbReference>
<dbReference type="Gene3D" id="3.90.550.10">
    <property type="entry name" value="Spore Coat Polysaccharide Biosynthesis Protein SpsA, Chain A"/>
    <property type="match status" value="1"/>
</dbReference>
<dbReference type="Pfam" id="PF02020">
    <property type="entry name" value="W2"/>
    <property type="match status" value="1"/>
</dbReference>
<evidence type="ECO:0000313" key="6">
    <source>
        <dbReference type="EMBL" id="SSX25941.1"/>
    </source>
</evidence>
<dbReference type="SUPFAM" id="SSF53448">
    <property type="entry name" value="Nucleotide-diphospho-sugar transferases"/>
    <property type="match status" value="1"/>
</dbReference>
<dbReference type="EMBL" id="UFQT01000633">
    <property type="protein sequence ID" value="SSX25941.1"/>
    <property type="molecule type" value="Genomic_DNA"/>
</dbReference>
<dbReference type="VEuPathDB" id="VectorBase:CSON012908"/>
<dbReference type="Gene3D" id="2.160.10.10">
    <property type="entry name" value="Hexapeptide repeat proteins"/>
    <property type="match status" value="1"/>
</dbReference>
<accession>A0A336KNH5</accession>
<dbReference type="Pfam" id="PF25087">
    <property type="entry name" value="GMPPB_C"/>
    <property type="match status" value="1"/>
</dbReference>
<dbReference type="InterPro" id="IPR044123">
    <property type="entry name" value="W2_eIF2B_epsilon"/>
</dbReference>
<dbReference type="SUPFAM" id="SSF51161">
    <property type="entry name" value="Trimeric LpxA-like enzymes"/>
    <property type="match status" value="1"/>
</dbReference>
<organism evidence="5">
    <name type="scientific">Culicoides sonorensis</name>
    <name type="common">Biting midge</name>
    <dbReference type="NCBI Taxonomy" id="179676"/>
    <lineage>
        <taxon>Eukaryota</taxon>
        <taxon>Metazoa</taxon>
        <taxon>Ecdysozoa</taxon>
        <taxon>Arthropoda</taxon>
        <taxon>Hexapoda</taxon>
        <taxon>Insecta</taxon>
        <taxon>Pterygota</taxon>
        <taxon>Neoptera</taxon>
        <taxon>Endopterygota</taxon>
        <taxon>Diptera</taxon>
        <taxon>Nematocera</taxon>
        <taxon>Chironomoidea</taxon>
        <taxon>Ceratopogonidae</taxon>
        <taxon>Ceratopogoninae</taxon>
        <taxon>Culicoides</taxon>
        <taxon>Monoculicoides</taxon>
    </lineage>
</organism>
<dbReference type="GO" id="GO:0005851">
    <property type="term" value="C:eukaryotic translation initiation factor 2B complex"/>
    <property type="evidence" value="ECO:0007669"/>
    <property type="project" value="TreeGrafter"/>
</dbReference>
<feature type="domain" description="W2" evidence="4">
    <location>
        <begin position="349"/>
        <end position="527"/>
    </location>
</feature>
<dbReference type="InterPro" id="IPR035543">
    <property type="entry name" value="eIF-2B_epsilon_N"/>
</dbReference>
<reference evidence="6" key="2">
    <citation type="submission" date="2018-07" db="EMBL/GenBank/DDBJ databases">
        <authorList>
            <person name="Quirk P.G."/>
            <person name="Krulwich T.A."/>
        </authorList>
    </citation>
    <scope>NUCLEOTIDE SEQUENCE</scope>
</reference>
<gene>
    <name evidence="5" type="primary">CSON012908</name>
</gene>
<dbReference type="PROSITE" id="PS51363">
    <property type="entry name" value="W2"/>
    <property type="match status" value="1"/>
</dbReference>
<dbReference type="SUPFAM" id="SSF48371">
    <property type="entry name" value="ARM repeat"/>
    <property type="match status" value="1"/>
</dbReference>
<dbReference type="GO" id="GO:0003743">
    <property type="term" value="F:translation initiation factor activity"/>
    <property type="evidence" value="ECO:0007669"/>
    <property type="project" value="UniProtKB-KW"/>
</dbReference>
<dbReference type="InterPro" id="IPR051956">
    <property type="entry name" value="eIF2B_epsilon"/>
</dbReference>